<reference evidence="1 2" key="1">
    <citation type="submission" date="2021-06" db="EMBL/GenBank/DDBJ databases">
        <title>Caerostris extrusa draft genome.</title>
        <authorList>
            <person name="Kono N."/>
            <person name="Arakawa K."/>
        </authorList>
    </citation>
    <scope>NUCLEOTIDE SEQUENCE [LARGE SCALE GENOMIC DNA]</scope>
</reference>
<comment type="caution">
    <text evidence="1">The sequence shown here is derived from an EMBL/GenBank/DDBJ whole genome shotgun (WGS) entry which is preliminary data.</text>
</comment>
<organism evidence="1 2">
    <name type="scientific">Caerostris extrusa</name>
    <name type="common">Bark spider</name>
    <name type="synonym">Caerostris bankana</name>
    <dbReference type="NCBI Taxonomy" id="172846"/>
    <lineage>
        <taxon>Eukaryota</taxon>
        <taxon>Metazoa</taxon>
        <taxon>Ecdysozoa</taxon>
        <taxon>Arthropoda</taxon>
        <taxon>Chelicerata</taxon>
        <taxon>Arachnida</taxon>
        <taxon>Araneae</taxon>
        <taxon>Araneomorphae</taxon>
        <taxon>Entelegynae</taxon>
        <taxon>Araneoidea</taxon>
        <taxon>Araneidae</taxon>
        <taxon>Caerostris</taxon>
    </lineage>
</organism>
<keyword evidence="2" id="KW-1185">Reference proteome</keyword>
<dbReference type="EMBL" id="BPLR01010281">
    <property type="protein sequence ID" value="GIY38278.1"/>
    <property type="molecule type" value="Genomic_DNA"/>
</dbReference>
<proteinExistence type="predicted"/>
<accession>A0AAV4SVA0</accession>
<evidence type="ECO:0000313" key="1">
    <source>
        <dbReference type="EMBL" id="GIY38278.1"/>
    </source>
</evidence>
<name>A0AAV4SVA0_CAEEX</name>
<dbReference type="Proteomes" id="UP001054945">
    <property type="component" value="Unassembled WGS sequence"/>
</dbReference>
<evidence type="ECO:0000313" key="2">
    <source>
        <dbReference type="Proteomes" id="UP001054945"/>
    </source>
</evidence>
<sequence length="147" mass="17089">MEQKLLKLNAMIEWRPEIEAHFGYNRVEKLIPRKKNGNRKLNSPAVQHFYYFARSDEGTRLAAEHPLTNRGFCAKETLLVDRCAENLKKCLKHTDTSQPVSLPFKTGVCPLDEDQVLCWKRLLLGGMPSRKRKFFLKLETLEPHVPQ</sequence>
<gene>
    <name evidence="1" type="ORF">CEXT_151431</name>
</gene>
<protein>
    <submittedName>
        <fullName evidence="1">Uncharacterized protein</fullName>
    </submittedName>
</protein>
<dbReference type="AlphaFoldDB" id="A0AAV4SVA0"/>